<organism evidence="3 4">
    <name type="scientific">Euplotes crassus</name>
    <dbReference type="NCBI Taxonomy" id="5936"/>
    <lineage>
        <taxon>Eukaryota</taxon>
        <taxon>Sar</taxon>
        <taxon>Alveolata</taxon>
        <taxon>Ciliophora</taxon>
        <taxon>Intramacronucleata</taxon>
        <taxon>Spirotrichea</taxon>
        <taxon>Hypotrichia</taxon>
        <taxon>Euplotida</taxon>
        <taxon>Euplotidae</taxon>
        <taxon>Moneuplotes</taxon>
    </lineage>
</organism>
<accession>A0AAD1UDM9</accession>
<evidence type="ECO:0000256" key="1">
    <source>
        <dbReference type="SAM" id="Coils"/>
    </source>
</evidence>
<keyword evidence="4" id="KW-1185">Reference proteome</keyword>
<comment type="caution">
    <text evidence="3">The sequence shown here is derived from an EMBL/GenBank/DDBJ whole genome shotgun (WGS) entry which is preliminary data.</text>
</comment>
<name>A0AAD1UDM9_EUPCR</name>
<dbReference type="EMBL" id="CAMPGE010007954">
    <property type="protein sequence ID" value="CAI2366869.1"/>
    <property type="molecule type" value="Genomic_DNA"/>
</dbReference>
<protein>
    <submittedName>
        <fullName evidence="3">Uncharacterized protein</fullName>
    </submittedName>
</protein>
<feature type="region of interest" description="Disordered" evidence="2">
    <location>
        <begin position="327"/>
        <end position="350"/>
    </location>
</feature>
<feature type="compositionally biased region" description="Basic and acidic residues" evidence="2">
    <location>
        <begin position="192"/>
        <end position="201"/>
    </location>
</feature>
<keyword evidence="1" id="KW-0175">Coiled coil</keyword>
<dbReference type="Proteomes" id="UP001295684">
    <property type="component" value="Unassembled WGS sequence"/>
</dbReference>
<evidence type="ECO:0000256" key="2">
    <source>
        <dbReference type="SAM" id="MobiDB-lite"/>
    </source>
</evidence>
<feature type="coiled-coil region" evidence="1">
    <location>
        <begin position="86"/>
        <end position="146"/>
    </location>
</feature>
<proteinExistence type="predicted"/>
<reference evidence="3" key="1">
    <citation type="submission" date="2023-07" db="EMBL/GenBank/DDBJ databases">
        <authorList>
            <consortium name="AG Swart"/>
            <person name="Singh M."/>
            <person name="Singh A."/>
            <person name="Seah K."/>
            <person name="Emmerich C."/>
        </authorList>
    </citation>
    <scope>NUCLEOTIDE SEQUENCE</scope>
    <source>
        <strain evidence="3">DP1</strain>
    </source>
</reference>
<gene>
    <name evidence="3" type="ORF">ECRASSUSDP1_LOCUS8143</name>
</gene>
<evidence type="ECO:0000313" key="3">
    <source>
        <dbReference type="EMBL" id="CAI2366869.1"/>
    </source>
</evidence>
<dbReference type="AlphaFoldDB" id="A0AAD1UDM9"/>
<sequence length="447" mass="51564">MQQFISQVEAIRTNIMQVFKQIKSLDEESSEIVIDFSGKDNSIKTVILENLLRFLKIALQFENQAKLYNVDQEMLSIMESKNKLNVQNLESCATELSQKYEGSQKEVLSLKNENYTLKSKLETLKKEIKQNRSSLLKSNAENAQQKTLVSTTNETISNSSFLSSRAESQMFKYKSRADQNSSNKSAMRYTHSKKESIESPKKAPQKHNFRRKCKNEKEIMTKTQKNICYNQFTKNVKNLQSSESLRSLSKTLRSRDELQKADKSPNKAIENFSKYINPKKKCENKNIQIQPHNKYQNKSREAFAIKLKGKISKGGCMPSYSPLKSVKSSKNFKAVKPKTPQNENDPHQKLYKRKASFQAFSQNPTKKSGRNTYQCLITSKSSAPLENKPLSPSLTAQNLSNYINISRNQEVSGINSRKTQYCEIKKYFQEKRNERKIIKQQRSEGRC</sequence>
<feature type="region of interest" description="Disordered" evidence="2">
    <location>
        <begin position="173"/>
        <end position="211"/>
    </location>
</feature>
<evidence type="ECO:0000313" key="4">
    <source>
        <dbReference type="Proteomes" id="UP001295684"/>
    </source>
</evidence>